<dbReference type="EMBL" id="CAADIG010000010">
    <property type="protein sequence ID" value="VFR40093.1"/>
    <property type="molecule type" value="Genomic_DNA"/>
</dbReference>
<organism evidence="3">
    <name type="scientific">plant metagenome</name>
    <dbReference type="NCBI Taxonomy" id="1297885"/>
    <lineage>
        <taxon>unclassified sequences</taxon>
        <taxon>metagenomes</taxon>
        <taxon>organismal metagenomes</taxon>
    </lineage>
</organism>
<feature type="domain" description="DUF5983" evidence="1">
    <location>
        <begin position="1"/>
        <end position="36"/>
    </location>
</feature>
<evidence type="ECO:0000313" key="3">
    <source>
        <dbReference type="EMBL" id="VFR57936.1"/>
    </source>
</evidence>
<name>A0A484S5Y1_9ZZZZ</name>
<evidence type="ECO:0000313" key="2">
    <source>
        <dbReference type="EMBL" id="VFR40093.1"/>
    </source>
</evidence>
<dbReference type="EMBL" id="CAADID010000002">
    <property type="protein sequence ID" value="VFR57936.1"/>
    <property type="molecule type" value="Genomic_DNA"/>
</dbReference>
<proteinExistence type="predicted"/>
<accession>A0A484S5Y1</accession>
<dbReference type="Pfam" id="PF19419">
    <property type="entry name" value="DUF5983"/>
    <property type="match status" value="1"/>
</dbReference>
<evidence type="ECO:0000259" key="1">
    <source>
        <dbReference type="Pfam" id="PF19419"/>
    </source>
</evidence>
<gene>
    <name evidence="2" type="ORF">ANT2_4617</name>
    <name evidence="3" type="ORF">ANT3_4555</name>
</gene>
<protein>
    <recommendedName>
        <fullName evidence="1">DUF5983 domain-containing protein</fullName>
    </recommendedName>
</protein>
<reference evidence="3" key="1">
    <citation type="submission" date="2019-03" db="EMBL/GenBank/DDBJ databases">
        <authorList>
            <person name="Danneels B."/>
        </authorList>
    </citation>
    <scope>NUCLEOTIDE SEQUENCE</scope>
</reference>
<dbReference type="InterPro" id="IPR046025">
    <property type="entry name" value="DUF5983"/>
</dbReference>
<sequence length="37" mass="4029">MPESLVDVLHLAALADVRILVFDADAPVLDGMTVYEE</sequence>
<dbReference type="AlphaFoldDB" id="A0A484S5Y1"/>